<accession>A0A803JGV6</accession>
<dbReference type="CDD" id="cd03076">
    <property type="entry name" value="GST_N_Pi"/>
    <property type="match status" value="1"/>
</dbReference>
<dbReference type="Gene3D" id="1.20.1050.10">
    <property type="match status" value="1"/>
</dbReference>
<dbReference type="PRINTS" id="PR01268">
    <property type="entry name" value="GSTRNSFRASEP"/>
</dbReference>
<evidence type="ECO:0000256" key="4">
    <source>
        <dbReference type="RuleBase" id="RU368105"/>
    </source>
</evidence>
<gene>
    <name evidence="7" type="primary">LOC100490385</name>
</gene>
<proteinExistence type="inferred from homology"/>
<dbReference type="AlphaFoldDB" id="A0A803JGV6"/>
<dbReference type="SUPFAM" id="SSF47616">
    <property type="entry name" value="GST C-terminal domain-like"/>
    <property type="match status" value="1"/>
</dbReference>
<dbReference type="Bgee" id="ENSXETG00000030425">
    <property type="expression patterns" value="Expressed in neurula embryo and 7 other cell types or tissues"/>
</dbReference>
<comment type="catalytic activity">
    <reaction evidence="4">
        <text>RX + glutathione = an S-substituted glutathione + a halide anion + H(+)</text>
        <dbReference type="Rhea" id="RHEA:16437"/>
        <dbReference type="ChEBI" id="CHEBI:15378"/>
        <dbReference type="ChEBI" id="CHEBI:16042"/>
        <dbReference type="ChEBI" id="CHEBI:17792"/>
        <dbReference type="ChEBI" id="CHEBI:57925"/>
        <dbReference type="ChEBI" id="CHEBI:90779"/>
        <dbReference type="EC" id="2.5.1.18"/>
    </reaction>
</comment>
<evidence type="ECO:0000259" key="6">
    <source>
        <dbReference type="PROSITE" id="PS50405"/>
    </source>
</evidence>
<dbReference type="Pfam" id="PF02798">
    <property type="entry name" value="GST_N"/>
    <property type="match status" value="1"/>
</dbReference>
<dbReference type="PROSITE" id="PS50405">
    <property type="entry name" value="GST_CTER"/>
    <property type="match status" value="1"/>
</dbReference>
<dbReference type="InterPro" id="IPR010987">
    <property type="entry name" value="Glutathione-S-Trfase_C-like"/>
</dbReference>
<reference evidence="7" key="2">
    <citation type="submission" date="2021-03" db="UniProtKB">
        <authorList>
            <consortium name="Ensembl"/>
        </authorList>
    </citation>
    <scope>IDENTIFICATION</scope>
</reference>
<comment type="function">
    <text evidence="4">Conjugation of reduced glutathione to a wide number of exogenous and endogenous hydrophobic electrophiles.</text>
</comment>
<dbReference type="EC" id="2.5.1.18" evidence="4"/>
<dbReference type="InterPro" id="IPR036249">
    <property type="entry name" value="Thioredoxin-like_sf"/>
</dbReference>
<dbReference type="InterPro" id="IPR040079">
    <property type="entry name" value="Glutathione_S-Trfase"/>
</dbReference>
<evidence type="ECO:0000313" key="7">
    <source>
        <dbReference type="Ensembl" id="ENSXETP00000107125"/>
    </source>
</evidence>
<dbReference type="GeneTree" id="ENSGT00940000166750"/>
<dbReference type="FunFam" id="1.20.1050.10:FF:000020">
    <property type="entry name" value="Glutathione S-transferase P 1"/>
    <property type="match status" value="1"/>
</dbReference>
<dbReference type="Pfam" id="PF14497">
    <property type="entry name" value="GST_C_3"/>
    <property type="match status" value="1"/>
</dbReference>
<feature type="domain" description="GST N-terminal" evidence="5">
    <location>
        <begin position="2"/>
        <end position="83"/>
    </location>
</feature>
<dbReference type="Ensembl" id="ENSXETT00000118043">
    <property type="protein sequence ID" value="ENSXETP00000107125"/>
    <property type="gene ID" value="ENSXETG00000030425"/>
</dbReference>
<dbReference type="InterPro" id="IPR004046">
    <property type="entry name" value="GST_C"/>
</dbReference>
<evidence type="ECO:0000256" key="1">
    <source>
        <dbReference type="ARBA" id="ARBA00007297"/>
    </source>
</evidence>
<dbReference type="GO" id="GO:0005634">
    <property type="term" value="C:nucleus"/>
    <property type="evidence" value="ECO:0007669"/>
    <property type="project" value="UniProtKB-SubCell"/>
</dbReference>
<reference evidence="7" key="1">
    <citation type="journal article" date="2010" name="Science">
        <title>The genome of the Western clawed frog Xenopus tropicalis.</title>
        <authorList>
            <person name="Hellsten U."/>
            <person name="Harland R.M."/>
            <person name="Gilchrist M.J."/>
            <person name="Hendrix D."/>
            <person name="Jurka J."/>
            <person name="Kapitonov V."/>
            <person name="Ovcharenko I."/>
            <person name="Putnam N.H."/>
            <person name="Shu S."/>
            <person name="Taher L."/>
            <person name="Blitz I.L."/>
            <person name="Blumberg B."/>
            <person name="Dichmann D.S."/>
            <person name="Dubchak I."/>
            <person name="Amaya E."/>
            <person name="Detter J.C."/>
            <person name="Fletcher R."/>
            <person name="Gerhard D.S."/>
            <person name="Goodstein D."/>
            <person name="Graves T."/>
            <person name="Grigoriev I.V."/>
            <person name="Grimwood J."/>
            <person name="Kawashima T."/>
            <person name="Lindquist E."/>
            <person name="Lucas S.M."/>
            <person name="Mead P.E."/>
            <person name="Mitros T."/>
            <person name="Ogino H."/>
            <person name="Ohta Y."/>
            <person name="Poliakov A.V."/>
            <person name="Pollet N."/>
            <person name="Robert J."/>
            <person name="Salamov A."/>
            <person name="Sater A.K."/>
            <person name="Schmutz J."/>
            <person name="Terry A."/>
            <person name="Vize P.D."/>
            <person name="Warren W.C."/>
            <person name="Wells D."/>
            <person name="Wills A."/>
            <person name="Wilson R.K."/>
            <person name="Zimmerman L.B."/>
            <person name="Zorn A.M."/>
            <person name="Grainger R."/>
            <person name="Grammer T."/>
            <person name="Khokha M.K."/>
            <person name="Richardson P.M."/>
            <person name="Rokhsar D.S."/>
        </authorList>
    </citation>
    <scope>NUCLEOTIDE SEQUENCE [LARGE SCALE GENOMIC DNA]</scope>
    <source>
        <strain evidence="7">Nigerian</strain>
    </source>
</reference>
<feature type="domain" description="GST C-terminal" evidence="6">
    <location>
        <begin position="85"/>
        <end position="206"/>
    </location>
</feature>
<comment type="similarity">
    <text evidence="1 4">Belongs to the GST superfamily. Pi family.</text>
</comment>
<dbReference type="InterPro" id="IPR003082">
    <property type="entry name" value="GST_pi"/>
</dbReference>
<name>A0A803JGV6_XENTR</name>
<dbReference type="PANTHER" id="PTHR11571">
    <property type="entry name" value="GLUTATHIONE S-TRANSFERASE"/>
    <property type="match status" value="1"/>
</dbReference>
<comment type="subcellular location">
    <subcellularLocation>
        <location evidence="4">Cytoplasm</location>
    </subcellularLocation>
    <subcellularLocation>
        <location evidence="4">Mitochondrion</location>
    </subcellularLocation>
    <subcellularLocation>
        <location evidence="4">Nucleus</location>
    </subcellularLocation>
</comment>
<keyword evidence="4" id="KW-0539">Nucleus</keyword>
<evidence type="ECO:0000256" key="2">
    <source>
        <dbReference type="ARBA" id="ARBA00011738"/>
    </source>
</evidence>
<organism evidence="7">
    <name type="scientific">Xenopus tropicalis</name>
    <name type="common">Western clawed frog</name>
    <name type="synonym">Silurana tropicalis</name>
    <dbReference type="NCBI Taxonomy" id="8364"/>
    <lineage>
        <taxon>Eukaryota</taxon>
        <taxon>Metazoa</taxon>
        <taxon>Chordata</taxon>
        <taxon>Craniata</taxon>
        <taxon>Vertebrata</taxon>
        <taxon>Euteleostomi</taxon>
        <taxon>Amphibia</taxon>
        <taxon>Batrachia</taxon>
        <taxon>Anura</taxon>
        <taxon>Pipoidea</taxon>
        <taxon>Pipidae</taxon>
        <taxon>Xenopodinae</taxon>
        <taxon>Xenopus</taxon>
        <taxon>Silurana</taxon>
    </lineage>
</organism>
<sequence length="211" mass="24349">VSGYTLTYFPVRGRAEAIRLLLADQGVAFKDEEAQIPLWFAGKDDRKKHAVFGQLPQFKNGDYTLYQSNSILRYLGRKHGLNGSNDEELGHIDMVNDGVEDLRQKYVRLIFTEYDTGKDKYLEALPQQLEFFERILSKNHNGSKFIVGQKISYADYNLLDLLHCHLDLSPKSLSAFPLLSAYVERLNSRPKLNEYLKSEARNRRPITPKHK</sequence>
<evidence type="ECO:0000259" key="5">
    <source>
        <dbReference type="PROSITE" id="PS50404"/>
    </source>
</evidence>
<protein>
    <recommendedName>
        <fullName evidence="4">Glutathione S-transferase</fullName>
        <ecNumber evidence="4">2.5.1.18</ecNumber>
    </recommendedName>
    <alternativeName>
        <fullName evidence="4">GST class-pi</fullName>
    </alternativeName>
</protein>
<evidence type="ECO:0000256" key="3">
    <source>
        <dbReference type="ARBA" id="ARBA00022679"/>
    </source>
</evidence>
<dbReference type="InterPro" id="IPR004045">
    <property type="entry name" value="Glutathione_S-Trfase_N"/>
</dbReference>
<dbReference type="GO" id="GO:0005739">
    <property type="term" value="C:mitochondrion"/>
    <property type="evidence" value="ECO:0007669"/>
    <property type="project" value="UniProtKB-SubCell"/>
</dbReference>
<dbReference type="Gene3D" id="3.40.30.10">
    <property type="entry name" value="Glutaredoxin"/>
    <property type="match status" value="1"/>
</dbReference>
<keyword evidence="4" id="KW-0496">Mitochondrion</keyword>
<dbReference type="SFLD" id="SFLDS00019">
    <property type="entry name" value="Glutathione_Transferase_(cytos"/>
    <property type="match status" value="1"/>
</dbReference>
<keyword evidence="3 4" id="KW-0808">Transferase</keyword>
<dbReference type="SFLD" id="SFLDG00363">
    <property type="entry name" value="AMPS_(cytGST):_Alpha-__Mu-__Pi"/>
    <property type="match status" value="1"/>
</dbReference>
<dbReference type="PANTHER" id="PTHR11571:SF265">
    <property type="entry name" value="GLUTATHIONE S-TRANSFERASE P 1"/>
    <property type="match status" value="1"/>
</dbReference>
<dbReference type="InterPro" id="IPR036282">
    <property type="entry name" value="Glutathione-S-Trfase_C_sf"/>
</dbReference>
<dbReference type="PROSITE" id="PS50404">
    <property type="entry name" value="GST_NTER"/>
    <property type="match status" value="1"/>
</dbReference>
<dbReference type="InterPro" id="IPR050213">
    <property type="entry name" value="GST_superfamily"/>
</dbReference>
<dbReference type="SUPFAM" id="SSF52833">
    <property type="entry name" value="Thioredoxin-like"/>
    <property type="match status" value="1"/>
</dbReference>
<comment type="subunit">
    <text evidence="2 4">Homodimer.</text>
</comment>
<dbReference type="SFLD" id="SFLDG01205">
    <property type="entry name" value="AMPS.1"/>
    <property type="match status" value="1"/>
</dbReference>
<dbReference type="GO" id="GO:0004364">
    <property type="term" value="F:glutathione transferase activity"/>
    <property type="evidence" value="ECO:0007669"/>
    <property type="project" value="UniProtKB-UniRule"/>
</dbReference>
<keyword evidence="4" id="KW-0963">Cytoplasm</keyword>
<dbReference type="GO" id="GO:0006749">
    <property type="term" value="P:glutathione metabolic process"/>
    <property type="evidence" value="ECO:0007669"/>
    <property type="project" value="UniProtKB-UniRule"/>
</dbReference>